<dbReference type="Proteomes" id="UP001140234">
    <property type="component" value="Unassembled WGS sequence"/>
</dbReference>
<reference evidence="1" key="1">
    <citation type="submission" date="2022-07" db="EMBL/GenBank/DDBJ databases">
        <title>Phylogenomic reconstructions and comparative analyses of Kickxellomycotina fungi.</title>
        <authorList>
            <person name="Reynolds N.K."/>
            <person name="Stajich J.E."/>
            <person name="Barry K."/>
            <person name="Grigoriev I.V."/>
            <person name="Crous P."/>
            <person name="Smith M.E."/>
        </authorList>
    </citation>
    <scope>NUCLEOTIDE SEQUENCE</scope>
    <source>
        <strain evidence="1">CBS 109366</strain>
    </source>
</reference>
<keyword evidence="2" id="KW-1185">Reference proteome</keyword>
<dbReference type="EMBL" id="JANBUJ010001442">
    <property type="protein sequence ID" value="KAJ2767357.1"/>
    <property type="molecule type" value="Genomic_DNA"/>
</dbReference>
<sequence length="199" mass="22146">MAGPAAGPRSPTKAVLAMSRFGGVMRVFGRGRASAYHKSEDDGMETDSRCESKPTNHAALALGGATIGNLPQRRNSRGEDIMVISHIPPFTPVRYTIMATLLQTPAGMARQANMNTFRTLPFALRGDYYGFYSTFIADGATLQINVEGRISEAITRLIHSQQYTVDMMDEAHTEVLQLLYDNIFKKFVRIYHRDMAHIM</sequence>
<protein>
    <submittedName>
        <fullName evidence="1">Uncharacterized protein</fullName>
    </submittedName>
</protein>
<accession>A0ACC1JUE5</accession>
<evidence type="ECO:0000313" key="2">
    <source>
        <dbReference type="Proteomes" id="UP001140234"/>
    </source>
</evidence>
<comment type="caution">
    <text evidence="1">The sequence shown here is derived from an EMBL/GenBank/DDBJ whole genome shotgun (WGS) entry which is preliminary data.</text>
</comment>
<evidence type="ECO:0000313" key="1">
    <source>
        <dbReference type="EMBL" id="KAJ2767357.1"/>
    </source>
</evidence>
<gene>
    <name evidence="1" type="ORF">IWQ57_003982</name>
</gene>
<organism evidence="1 2">
    <name type="scientific">Coemansia nantahalensis</name>
    <dbReference type="NCBI Taxonomy" id="2789366"/>
    <lineage>
        <taxon>Eukaryota</taxon>
        <taxon>Fungi</taxon>
        <taxon>Fungi incertae sedis</taxon>
        <taxon>Zoopagomycota</taxon>
        <taxon>Kickxellomycotina</taxon>
        <taxon>Kickxellomycetes</taxon>
        <taxon>Kickxellales</taxon>
        <taxon>Kickxellaceae</taxon>
        <taxon>Coemansia</taxon>
    </lineage>
</organism>
<name>A0ACC1JUE5_9FUNG</name>
<proteinExistence type="predicted"/>